<accession>A0ABV6FVE2</accession>
<dbReference type="EMBL" id="JBHLWI010000038">
    <property type="protein sequence ID" value="MFC0263839.1"/>
    <property type="molecule type" value="Genomic_DNA"/>
</dbReference>
<comment type="caution">
    <text evidence="1">The sequence shown here is derived from an EMBL/GenBank/DDBJ whole genome shotgun (WGS) entry which is preliminary data.</text>
</comment>
<gene>
    <name evidence="1" type="ORF">ACFFIP_14190</name>
</gene>
<keyword evidence="2" id="KW-1185">Reference proteome</keyword>
<evidence type="ECO:0000313" key="2">
    <source>
        <dbReference type="Proteomes" id="UP001589797"/>
    </source>
</evidence>
<dbReference type="Proteomes" id="UP001589797">
    <property type="component" value="Unassembled WGS sequence"/>
</dbReference>
<organism evidence="1 2">
    <name type="scientific">Fontibacter flavus</name>
    <dbReference type="NCBI Taxonomy" id="654838"/>
    <lineage>
        <taxon>Bacteria</taxon>
        <taxon>Pseudomonadati</taxon>
        <taxon>Bacteroidota</taxon>
        <taxon>Cytophagia</taxon>
        <taxon>Cytophagales</taxon>
        <taxon>Cyclobacteriaceae</taxon>
        <taxon>Fontibacter</taxon>
    </lineage>
</organism>
<reference evidence="1 2" key="1">
    <citation type="submission" date="2024-09" db="EMBL/GenBank/DDBJ databases">
        <authorList>
            <person name="Sun Q."/>
            <person name="Mori K."/>
        </authorList>
    </citation>
    <scope>NUCLEOTIDE SEQUENCE [LARGE SCALE GENOMIC DNA]</scope>
    <source>
        <strain evidence="1 2">CCM 7650</strain>
    </source>
</reference>
<sequence length="70" mass="7601">MKKLVYSLGLPILIIGFFLLPFDSVNGQSTSDCNWVGSSHGCDVYDCGRCIMWACGTSGGMLVCEEEESE</sequence>
<dbReference type="RefSeq" id="WP_382388349.1">
    <property type="nucleotide sequence ID" value="NZ_JBHLWI010000038.1"/>
</dbReference>
<proteinExistence type="predicted"/>
<name>A0ABV6FVE2_9BACT</name>
<evidence type="ECO:0000313" key="1">
    <source>
        <dbReference type="EMBL" id="MFC0263839.1"/>
    </source>
</evidence>
<protein>
    <submittedName>
        <fullName evidence="1">Uncharacterized protein</fullName>
    </submittedName>
</protein>